<dbReference type="Proteomes" id="UP000291404">
    <property type="component" value="Unassembled WGS sequence"/>
</dbReference>
<dbReference type="InterPro" id="IPR036394">
    <property type="entry name" value="Ribosomal_uL22_sf"/>
</dbReference>
<dbReference type="PANTHER" id="PTHR11593:SF10">
    <property type="entry name" value="60S RIBOSOMAL PROTEIN L17"/>
    <property type="match status" value="1"/>
</dbReference>
<protein>
    <submittedName>
        <fullName evidence="5">Ribosomal protein L22</fullName>
    </submittedName>
</protein>
<dbReference type="GO" id="GO:0003735">
    <property type="term" value="F:structural constituent of ribosome"/>
    <property type="evidence" value="ECO:0007669"/>
    <property type="project" value="InterPro"/>
</dbReference>
<keyword evidence="2 4" id="KW-0689">Ribosomal protein</keyword>
<dbReference type="InterPro" id="IPR001063">
    <property type="entry name" value="Ribosomal_uL22"/>
</dbReference>
<comment type="similarity">
    <text evidence="1 4">Belongs to the universal ribosomal protein uL22 family.</text>
</comment>
<reference evidence="5 6" key="1">
    <citation type="submission" date="2017-12" db="EMBL/GenBank/DDBJ databases">
        <authorList>
            <person name="Pombert J.-F."/>
            <person name="Haag K.L."/>
            <person name="Ebert D."/>
        </authorList>
    </citation>
    <scope>NUCLEOTIDE SEQUENCE [LARGE SCALE GENOMIC DNA]</scope>
    <source>
        <strain evidence="5">BE-OM-2</strain>
    </source>
</reference>
<evidence type="ECO:0000256" key="1">
    <source>
        <dbReference type="ARBA" id="ARBA00009451"/>
    </source>
</evidence>
<dbReference type="GO" id="GO:0022625">
    <property type="term" value="C:cytosolic large ribosomal subunit"/>
    <property type="evidence" value="ECO:0007669"/>
    <property type="project" value="TreeGrafter"/>
</dbReference>
<organism evidence="5 6">
    <name type="scientific">Hamiltosporidium magnivora</name>
    <dbReference type="NCBI Taxonomy" id="148818"/>
    <lineage>
        <taxon>Eukaryota</taxon>
        <taxon>Fungi</taxon>
        <taxon>Fungi incertae sedis</taxon>
        <taxon>Microsporidia</taxon>
        <taxon>Dubosqiidae</taxon>
        <taxon>Hamiltosporidium</taxon>
    </lineage>
</organism>
<proteinExistence type="inferred from homology"/>
<evidence type="ECO:0000256" key="4">
    <source>
        <dbReference type="RuleBase" id="RU004005"/>
    </source>
</evidence>
<keyword evidence="3 4" id="KW-0687">Ribonucleoprotein</keyword>
<name>A0A4Q9LAT3_9MICR</name>
<dbReference type="GO" id="GO:0002181">
    <property type="term" value="P:cytoplasmic translation"/>
    <property type="evidence" value="ECO:0007669"/>
    <property type="project" value="TreeGrafter"/>
</dbReference>
<dbReference type="Pfam" id="PF00237">
    <property type="entry name" value="Ribosomal_L22"/>
    <property type="match status" value="1"/>
</dbReference>
<dbReference type="InterPro" id="IPR005721">
    <property type="entry name" value="Ribosomal_uL22_euk/arc"/>
</dbReference>
<dbReference type="EMBL" id="PITI01000838">
    <property type="protein sequence ID" value="TBU03930.1"/>
    <property type="molecule type" value="Genomic_DNA"/>
</dbReference>
<evidence type="ECO:0000256" key="2">
    <source>
        <dbReference type="ARBA" id="ARBA00022980"/>
    </source>
</evidence>
<dbReference type="PANTHER" id="PTHR11593">
    <property type="entry name" value="60S RIBOSOMAL PROTEIN L17"/>
    <property type="match status" value="1"/>
</dbReference>
<sequence length="172" mass="19412">MKNKYSVKIANFDGVKACVNKAKVSFKNTRETSRPLLKKSLEDALKYLADVENFKKCVPFTRFNGGIQCTSQAKGLCKPNKGRWPLKSVRLFKGLIDNLVENAKAKSMDPKVLVITHVQVNKAPKVHGRMHRAHGRVSPYNKSPCHVEIIATKQKVDVPLEDEDLKVEELQE</sequence>
<dbReference type="AlphaFoldDB" id="A0A4Q9LAT3"/>
<evidence type="ECO:0000313" key="5">
    <source>
        <dbReference type="EMBL" id="TBU03930.1"/>
    </source>
</evidence>
<dbReference type="VEuPathDB" id="MicrosporidiaDB:CWI39_3113p0010"/>
<comment type="caution">
    <text evidence="5">The sequence shown here is derived from an EMBL/GenBank/DDBJ whole genome shotgun (WGS) entry which is preliminary data.</text>
</comment>
<dbReference type="Gene3D" id="3.90.470.10">
    <property type="entry name" value="Ribosomal protein L22/L17"/>
    <property type="match status" value="1"/>
</dbReference>
<dbReference type="CDD" id="cd00336">
    <property type="entry name" value="Ribosomal_L22"/>
    <property type="match status" value="1"/>
</dbReference>
<dbReference type="VEuPathDB" id="MicrosporidiaDB:CWI36_0838p0020"/>
<gene>
    <name evidence="5" type="ORF">CWI36_0838p0020</name>
</gene>
<dbReference type="NCBIfam" id="TIGR01038">
    <property type="entry name" value="uL22_arch_euk"/>
    <property type="match status" value="1"/>
</dbReference>
<dbReference type="SUPFAM" id="SSF54843">
    <property type="entry name" value="Ribosomal protein L22"/>
    <property type="match status" value="1"/>
</dbReference>
<evidence type="ECO:0000313" key="6">
    <source>
        <dbReference type="Proteomes" id="UP000291404"/>
    </source>
</evidence>
<dbReference type="STRING" id="148818.A0A4Q9LAT3"/>
<accession>A0A4Q9LAT3</accession>
<keyword evidence="6" id="KW-1185">Reference proteome</keyword>
<evidence type="ECO:0000256" key="3">
    <source>
        <dbReference type="ARBA" id="ARBA00023274"/>
    </source>
</evidence>